<feature type="compositionally biased region" description="Acidic residues" evidence="3">
    <location>
        <begin position="30"/>
        <end position="40"/>
    </location>
</feature>
<evidence type="ECO:0000313" key="5">
    <source>
        <dbReference type="EMBL" id="KAK8842600.1"/>
    </source>
</evidence>
<dbReference type="PANTHER" id="PTHR23048:SF59">
    <property type="entry name" value="EF-HAND SUPERFAMILY PROTEIN"/>
    <property type="match status" value="1"/>
</dbReference>
<feature type="region of interest" description="Disordered" evidence="3">
    <location>
        <begin position="1"/>
        <end position="40"/>
    </location>
</feature>
<feature type="compositionally biased region" description="Basic and acidic residues" evidence="3">
    <location>
        <begin position="18"/>
        <end position="29"/>
    </location>
</feature>
<dbReference type="PANTHER" id="PTHR23048">
    <property type="entry name" value="MYOSIN LIGHT CHAIN 1, 3"/>
    <property type="match status" value="1"/>
</dbReference>
<dbReference type="EMBL" id="JAPFFF010000037">
    <property type="protein sequence ID" value="KAK8842600.1"/>
    <property type="molecule type" value="Genomic_DNA"/>
</dbReference>
<feature type="domain" description="EF-hand" evidence="4">
    <location>
        <begin position="78"/>
        <end position="113"/>
    </location>
</feature>
<evidence type="ECO:0000259" key="4">
    <source>
        <dbReference type="PROSITE" id="PS50222"/>
    </source>
</evidence>
<proteinExistence type="predicted"/>
<evidence type="ECO:0000256" key="2">
    <source>
        <dbReference type="ARBA" id="ARBA00022837"/>
    </source>
</evidence>
<evidence type="ECO:0000256" key="1">
    <source>
        <dbReference type="ARBA" id="ARBA00022737"/>
    </source>
</evidence>
<evidence type="ECO:0000256" key="3">
    <source>
        <dbReference type="SAM" id="MobiDB-lite"/>
    </source>
</evidence>
<keyword evidence="6" id="KW-1185">Reference proteome</keyword>
<protein>
    <submittedName>
        <fullName evidence="5">Calmodulin-like protein 4</fullName>
    </submittedName>
</protein>
<keyword evidence="2" id="KW-0106">Calcium</keyword>
<dbReference type="InterPro" id="IPR050230">
    <property type="entry name" value="CALM/Myosin/TropC-like"/>
</dbReference>
<dbReference type="InterPro" id="IPR002048">
    <property type="entry name" value="EF_hand_dom"/>
</dbReference>
<dbReference type="InterPro" id="IPR018247">
    <property type="entry name" value="EF_Hand_1_Ca_BS"/>
</dbReference>
<dbReference type="PROSITE" id="PS00018">
    <property type="entry name" value="EF_HAND_1"/>
    <property type="match status" value="2"/>
</dbReference>
<dbReference type="SMART" id="SM00054">
    <property type="entry name" value="EFh"/>
    <property type="match status" value="3"/>
</dbReference>
<reference evidence="5 6" key="1">
    <citation type="submission" date="2024-04" db="EMBL/GenBank/DDBJ databases">
        <title>Tritrichomonas musculus Genome.</title>
        <authorList>
            <person name="Alves-Ferreira E."/>
            <person name="Grigg M."/>
            <person name="Lorenzi H."/>
            <person name="Galac M."/>
        </authorList>
    </citation>
    <scope>NUCLEOTIDE SEQUENCE [LARGE SCALE GENOMIC DNA]</scope>
    <source>
        <strain evidence="5 6">EAF2021</strain>
    </source>
</reference>
<feature type="compositionally biased region" description="Basic and acidic residues" evidence="3">
    <location>
        <begin position="1"/>
        <end position="11"/>
    </location>
</feature>
<dbReference type="InterPro" id="IPR011992">
    <property type="entry name" value="EF-hand-dom_pair"/>
</dbReference>
<dbReference type="PROSITE" id="PS50222">
    <property type="entry name" value="EF_HAND_2"/>
    <property type="match status" value="2"/>
</dbReference>
<sequence>MSKSSSKKDDTQPLLANKDFDTKNQKDNDESSDDRIDEEELQIRNEYEEAFQIFDKDRTGYLSDKDLLVVLRALGQNPSEAEFQEILGKIDQDNTGKINLHEFIKFIRSQTEEFSARKELKECFELFTDDPKGKLDMKTFFSILKAPKHPFTKGEMTYVFSKFNDLSTIDDYVDAILNEPAFSTKKKD</sequence>
<organism evidence="5 6">
    <name type="scientific">Tritrichomonas musculus</name>
    <dbReference type="NCBI Taxonomy" id="1915356"/>
    <lineage>
        <taxon>Eukaryota</taxon>
        <taxon>Metamonada</taxon>
        <taxon>Parabasalia</taxon>
        <taxon>Tritrichomonadida</taxon>
        <taxon>Tritrichomonadidae</taxon>
        <taxon>Tritrichomonas</taxon>
    </lineage>
</organism>
<evidence type="ECO:0000313" key="6">
    <source>
        <dbReference type="Proteomes" id="UP001470230"/>
    </source>
</evidence>
<dbReference type="Proteomes" id="UP001470230">
    <property type="component" value="Unassembled WGS sequence"/>
</dbReference>
<accession>A0ABR2HB34</accession>
<dbReference type="Pfam" id="PF13499">
    <property type="entry name" value="EF-hand_7"/>
    <property type="match status" value="1"/>
</dbReference>
<feature type="domain" description="EF-hand" evidence="4">
    <location>
        <begin position="42"/>
        <end position="77"/>
    </location>
</feature>
<comment type="caution">
    <text evidence="5">The sequence shown here is derived from an EMBL/GenBank/DDBJ whole genome shotgun (WGS) entry which is preliminary data.</text>
</comment>
<dbReference type="CDD" id="cd00051">
    <property type="entry name" value="EFh"/>
    <property type="match status" value="1"/>
</dbReference>
<keyword evidence="1" id="KW-0677">Repeat</keyword>
<dbReference type="Gene3D" id="1.10.238.10">
    <property type="entry name" value="EF-hand"/>
    <property type="match status" value="2"/>
</dbReference>
<dbReference type="SUPFAM" id="SSF47473">
    <property type="entry name" value="EF-hand"/>
    <property type="match status" value="1"/>
</dbReference>
<gene>
    <name evidence="5" type="ORF">M9Y10_025458</name>
</gene>
<name>A0ABR2HB34_9EUKA</name>